<dbReference type="GO" id="GO:0016747">
    <property type="term" value="F:acyltransferase activity, transferring groups other than amino-acyl groups"/>
    <property type="evidence" value="ECO:0007669"/>
    <property type="project" value="InterPro"/>
</dbReference>
<evidence type="ECO:0000259" key="3">
    <source>
        <dbReference type="PROSITE" id="PS51186"/>
    </source>
</evidence>
<dbReference type="EMBL" id="MRCB01000001">
    <property type="protein sequence ID" value="OKH26915.1"/>
    <property type="molecule type" value="Genomic_DNA"/>
</dbReference>
<dbReference type="InterPro" id="IPR016181">
    <property type="entry name" value="Acyl_CoA_acyltransferase"/>
</dbReference>
<proteinExistence type="predicted"/>
<dbReference type="Gene3D" id="3.40.630.30">
    <property type="match status" value="1"/>
</dbReference>
<dbReference type="CDD" id="cd04301">
    <property type="entry name" value="NAT_SF"/>
    <property type="match status" value="1"/>
</dbReference>
<gene>
    <name evidence="4" type="ORF">NIES593_01165</name>
</gene>
<evidence type="ECO:0000256" key="1">
    <source>
        <dbReference type="ARBA" id="ARBA00022679"/>
    </source>
</evidence>
<keyword evidence="2" id="KW-0012">Acyltransferase</keyword>
<comment type="caution">
    <text evidence="4">The sequence shown here is derived from an EMBL/GenBank/DDBJ whole genome shotgun (WGS) entry which is preliminary data.</text>
</comment>
<dbReference type="OrthoDB" id="512204at2"/>
<dbReference type="STRING" id="1921803.NIES593_01165"/>
<accession>A0A1U7HTQ5</accession>
<keyword evidence="1 4" id="KW-0808">Transferase</keyword>
<dbReference type="AlphaFoldDB" id="A0A1U7HTQ5"/>
<reference evidence="4 5" key="1">
    <citation type="submission" date="2016-11" db="EMBL/GenBank/DDBJ databases">
        <title>Draft Genome Sequences of Nine Cyanobacterial Strains from Diverse Habitats.</title>
        <authorList>
            <person name="Zhu T."/>
            <person name="Hou S."/>
            <person name="Lu X."/>
            <person name="Hess W.R."/>
        </authorList>
    </citation>
    <scope>NUCLEOTIDE SEQUENCE [LARGE SCALE GENOMIC DNA]</scope>
    <source>
        <strain evidence="4 5">NIES-593</strain>
    </source>
</reference>
<evidence type="ECO:0000313" key="5">
    <source>
        <dbReference type="Proteomes" id="UP000186868"/>
    </source>
</evidence>
<evidence type="ECO:0000256" key="2">
    <source>
        <dbReference type="ARBA" id="ARBA00023315"/>
    </source>
</evidence>
<dbReference type="Pfam" id="PF00583">
    <property type="entry name" value="Acetyltransf_1"/>
    <property type="match status" value="1"/>
</dbReference>
<dbReference type="PANTHER" id="PTHR43072">
    <property type="entry name" value="N-ACETYLTRANSFERASE"/>
    <property type="match status" value="1"/>
</dbReference>
<dbReference type="InterPro" id="IPR000182">
    <property type="entry name" value="GNAT_dom"/>
</dbReference>
<dbReference type="Proteomes" id="UP000186868">
    <property type="component" value="Unassembled WGS sequence"/>
</dbReference>
<dbReference type="RefSeq" id="WP_073598042.1">
    <property type="nucleotide sequence ID" value="NZ_MRCB01000001.1"/>
</dbReference>
<dbReference type="PROSITE" id="PS51186">
    <property type="entry name" value="GNAT"/>
    <property type="match status" value="1"/>
</dbReference>
<evidence type="ECO:0000313" key="4">
    <source>
        <dbReference type="EMBL" id="OKH26915.1"/>
    </source>
</evidence>
<keyword evidence="5" id="KW-1185">Reference proteome</keyword>
<name>A0A1U7HTQ5_9CYAN</name>
<dbReference type="SUPFAM" id="SSF55729">
    <property type="entry name" value="Acyl-CoA N-acyltransferases (Nat)"/>
    <property type="match status" value="1"/>
</dbReference>
<protein>
    <submittedName>
        <fullName evidence="4">GNAT family N-acetyltransferase</fullName>
    </submittedName>
</protein>
<organism evidence="4 5">
    <name type="scientific">Hydrococcus rivularis NIES-593</name>
    <dbReference type="NCBI Taxonomy" id="1921803"/>
    <lineage>
        <taxon>Bacteria</taxon>
        <taxon>Bacillati</taxon>
        <taxon>Cyanobacteriota</taxon>
        <taxon>Cyanophyceae</taxon>
        <taxon>Pleurocapsales</taxon>
        <taxon>Hydrococcaceae</taxon>
        <taxon>Hydrococcus</taxon>
    </lineage>
</organism>
<sequence length="157" mass="18210">MAHSLPDGYQFRIGSSLDKARLSKFMTLTYRELFPDREDFSHLVQTVENYLSSDTPLWWVEWTREASESVTVACLWMGNAIDLVSGDRYAYIFLLYVAPEHRRRGIARALMHRAETWAAARGDRQIGLQVFSHNQVALDFYRRLGYEIQSFSVGKPL</sequence>
<feature type="domain" description="N-acetyltransferase" evidence="3">
    <location>
        <begin position="28"/>
        <end position="157"/>
    </location>
</feature>
<dbReference type="PANTHER" id="PTHR43072:SF23">
    <property type="entry name" value="UPF0039 PROTEIN C11D3.02C"/>
    <property type="match status" value="1"/>
</dbReference>